<reference evidence="2 3" key="1">
    <citation type="submission" date="2022-01" db="EMBL/GenBank/DDBJ databases">
        <authorList>
            <person name="Xiong W."/>
            <person name="Schranz E."/>
        </authorList>
    </citation>
    <scope>NUCLEOTIDE SEQUENCE [LARGE SCALE GENOMIC DNA]</scope>
</reference>
<evidence type="ECO:0000313" key="2">
    <source>
        <dbReference type="EMBL" id="CAH1445358.1"/>
    </source>
</evidence>
<dbReference type="InterPro" id="IPR045249">
    <property type="entry name" value="HARBI1-like"/>
</dbReference>
<dbReference type="Proteomes" id="UP001157418">
    <property type="component" value="Unassembled WGS sequence"/>
</dbReference>
<accession>A0AAU9P541</accession>
<name>A0AAU9P541_9ASTR</name>
<dbReference type="PANTHER" id="PTHR22930:SF221">
    <property type="entry name" value="NUCLEASE HARBI1"/>
    <property type="match status" value="1"/>
</dbReference>
<comment type="caution">
    <text evidence="2">The sequence shown here is derived from an EMBL/GenBank/DDBJ whole genome shotgun (WGS) entry which is preliminary data.</text>
</comment>
<feature type="region of interest" description="Disordered" evidence="1">
    <location>
        <begin position="96"/>
        <end position="140"/>
    </location>
</feature>
<sequence>MWEEQRSIGEAERKFVLYKIKPPKLQSHQTQSVVSKFDGEQYYDDGSGYWKFSAFRRFYPCKRRKETFEKKGTKNIELPLYPIYRSFTYYRFPHSRSLRSPSSLSHRISRPATSTDDTDDLQHRRHRRPAAAPETPATFNTGLSPSPIRHFHIVLKVVLKLSADIIKPDANYNDDVPEYILNKPRYYPMFKDCIGAIDGTHGTAHDTRIFNEALQRPDLNFPYSTGDKYYVVDAGYPNTRGWELLRDMHVNYKYKNQVRIVIASMVIHNYIRKFGMSDEAFNRAQQESYNPVRGDTGSDVYEEGPTLISWNESRRQWIGDQSQRSPTERMPEDPVKRSKEHLILFIQEVLESIPLTAEVKLSDDAYEILILKF</sequence>
<gene>
    <name evidence="2" type="ORF">LVIROSA_LOCUS31122</name>
</gene>
<evidence type="ECO:0008006" key="4">
    <source>
        <dbReference type="Google" id="ProtNLM"/>
    </source>
</evidence>
<proteinExistence type="predicted"/>
<dbReference type="EMBL" id="CAKMRJ010005523">
    <property type="protein sequence ID" value="CAH1445358.1"/>
    <property type="molecule type" value="Genomic_DNA"/>
</dbReference>
<keyword evidence="3" id="KW-1185">Reference proteome</keyword>
<evidence type="ECO:0000313" key="3">
    <source>
        <dbReference type="Proteomes" id="UP001157418"/>
    </source>
</evidence>
<organism evidence="2 3">
    <name type="scientific">Lactuca virosa</name>
    <dbReference type="NCBI Taxonomy" id="75947"/>
    <lineage>
        <taxon>Eukaryota</taxon>
        <taxon>Viridiplantae</taxon>
        <taxon>Streptophyta</taxon>
        <taxon>Embryophyta</taxon>
        <taxon>Tracheophyta</taxon>
        <taxon>Spermatophyta</taxon>
        <taxon>Magnoliopsida</taxon>
        <taxon>eudicotyledons</taxon>
        <taxon>Gunneridae</taxon>
        <taxon>Pentapetalae</taxon>
        <taxon>asterids</taxon>
        <taxon>campanulids</taxon>
        <taxon>Asterales</taxon>
        <taxon>Asteraceae</taxon>
        <taxon>Cichorioideae</taxon>
        <taxon>Cichorieae</taxon>
        <taxon>Lactucinae</taxon>
        <taxon>Lactuca</taxon>
    </lineage>
</organism>
<dbReference type="AlphaFoldDB" id="A0AAU9P541"/>
<protein>
    <recommendedName>
        <fullName evidence="4">DDE Tnp4 domain-containing protein</fullName>
    </recommendedName>
</protein>
<evidence type="ECO:0000256" key="1">
    <source>
        <dbReference type="SAM" id="MobiDB-lite"/>
    </source>
</evidence>
<dbReference type="PANTHER" id="PTHR22930">
    <property type="match status" value="1"/>
</dbReference>